<feature type="compositionally biased region" description="Basic and acidic residues" evidence="1">
    <location>
        <begin position="1"/>
        <end position="10"/>
    </location>
</feature>
<organism evidence="2 3">
    <name type="scientific">Sphenostylis stenocarpa</name>
    <dbReference type="NCBI Taxonomy" id="92480"/>
    <lineage>
        <taxon>Eukaryota</taxon>
        <taxon>Viridiplantae</taxon>
        <taxon>Streptophyta</taxon>
        <taxon>Embryophyta</taxon>
        <taxon>Tracheophyta</taxon>
        <taxon>Spermatophyta</taxon>
        <taxon>Magnoliopsida</taxon>
        <taxon>eudicotyledons</taxon>
        <taxon>Gunneridae</taxon>
        <taxon>Pentapetalae</taxon>
        <taxon>rosids</taxon>
        <taxon>fabids</taxon>
        <taxon>Fabales</taxon>
        <taxon>Fabaceae</taxon>
        <taxon>Papilionoideae</taxon>
        <taxon>50 kb inversion clade</taxon>
        <taxon>NPAAA clade</taxon>
        <taxon>indigoferoid/millettioid clade</taxon>
        <taxon>Phaseoleae</taxon>
        <taxon>Sphenostylis</taxon>
    </lineage>
</organism>
<feature type="compositionally biased region" description="Polar residues" evidence="1">
    <location>
        <begin position="64"/>
        <end position="74"/>
    </location>
</feature>
<protein>
    <recommendedName>
        <fullName evidence="4">Protein EARLY FLOWERING 3</fullName>
    </recommendedName>
</protein>
<evidence type="ECO:0000313" key="2">
    <source>
        <dbReference type="EMBL" id="CAJ1973508.1"/>
    </source>
</evidence>
<dbReference type="PANTHER" id="PTHR34281:SF2">
    <property type="entry name" value="PROTEIN EARLY FLOWERING 3"/>
    <property type="match status" value="1"/>
</dbReference>
<dbReference type="EMBL" id="OY731406">
    <property type="protein sequence ID" value="CAJ1973508.1"/>
    <property type="molecule type" value="Genomic_DNA"/>
</dbReference>
<dbReference type="Proteomes" id="UP001189624">
    <property type="component" value="Chromosome 9"/>
</dbReference>
<feature type="region of interest" description="Disordered" evidence="1">
    <location>
        <begin position="64"/>
        <end position="83"/>
    </location>
</feature>
<feature type="region of interest" description="Disordered" evidence="1">
    <location>
        <begin position="166"/>
        <end position="200"/>
    </location>
</feature>
<feature type="compositionally biased region" description="Polar residues" evidence="1">
    <location>
        <begin position="278"/>
        <end position="289"/>
    </location>
</feature>
<feature type="region of interest" description="Disordered" evidence="1">
    <location>
        <begin position="251"/>
        <end position="309"/>
    </location>
</feature>
<sequence length="706" mass="77365">MKRGKDEEKVMGPMFPRLHVNDTEKGGPRAPPRNKMALYEQFSIPSQRFNSGVLPLNPNISSNKVPPASSSQGTVPERNNVFPVHLPSQKPIRRVEKCHSRQSEGANLSCSLEQRKKVDEDDFRVPVYIHSRVGQCNDKSVESFNRKRLTPTGSRLFVAGQSDCERVPKQFGPSHANTRKDARSETDDLPQVSKKDRPLMSVRNISTRQNIDALVMQAKVTPNQEFQDCRVSKFNRSSMQGDAYLRKDCGVGSQSNDIGHSGSLVESSRETDKGNAAAANQTVSTAEATNDTEHRDTRTGSLIQSGNLNGGDNASKFSMVENLSTVQISPDDVVGIIGQKQFWKARRAIAHQQRVFAVQVFELHRLIKVQQLIAGSPDILLEDGTFMGKSPPKGSTPKKLSLEYVVKPWQQNLKRKDDCEKLNHKMECSAENAVGKTSLSSVKNGSHLSDYTPFPRNPHHANLAADSGMGPWCFPQSPGHQWLIPVMTPSEGLVYKPYPGPGLTGTDCGGCGPAPFGGNFMNPSYGIQTSHQGVGVSPHTPPGNLAYFPPYGMPVMNATISESAVNQVNQFSGLGSHRHYVHLPRGEANHKADNQSSSNLPTLRKGALSHVLKYQTSKDFELQGSTASSPGEMAQGLSTGQVAEGRDVLPLFPMVPAEPESIRQSLETGKPPRVIKVVPHNRISATESAARIFQSIQEERKQYDSL</sequence>
<dbReference type="GO" id="GO:2000028">
    <property type="term" value="P:regulation of photoperiodism, flowering"/>
    <property type="evidence" value="ECO:0007669"/>
    <property type="project" value="InterPro"/>
</dbReference>
<evidence type="ECO:0000256" key="1">
    <source>
        <dbReference type="SAM" id="MobiDB-lite"/>
    </source>
</evidence>
<reference evidence="2" key="1">
    <citation type="submission" date="2023-10" db="EMBL/GenBank/DDBJ databases">
        <authorList>
            <person name="Domelevo Entfellner J.-B."/>
        </authorList>
    </citation>
    <scope>NUCLEOTIDE SEQUENCE</scope>
</reference>
<accession>A0AA86VT58</accession>
<dbReference type="AlphaFoldDB" id="A0AA86VT58"/>
<dbReference type="PANTHER" id="PTHR34281">
    <property type="entry name" value="PROTEIN EARLY FLOWERING 3"/>
    <property type="match status" value="1"/>
</dbReference>
<feature type="compositionally biased region" description="Polar residues" evidence="1">
    <location>
        <begin position="299"/>
        <end position="309"/>
    </location>
</feature>
<name>A0AA86VT58_9FABA</name>
<evidence type="ECO:0000313" key="3">
    <source>
        <dbReference type="Proteomes" id="UP001189624"/>
    </source>
</evidence>
<proteinExistence type="predicted"/>
<keyword evidence="3" id="KW-1185">Reference proteome</keyword>
<gene>
    <name evidence="2" type="ORF">AYBTSS11_LOCUS25570</name>
</gene>
<dbReference type="InterPro" id="IPR039319">
    <property type="entry name" value="ELF3-like"/>
</dbReference>
<feature type="region of interest" description="Disordered" evidence="1">
    <location>
        <begin position="1"/>
        <end position="33"/>
    </location>
</feature>
<dbReference type="Gramene" id="rna-AYBTSS11_LOCUS25570">
    <property type="protein sequence ID" value="CAJ1973508.1"/>
    <property type="gene ID" value="gene-AYBTSS11_LOCUS25570"/>
</dbReference>
<evidence type="ECO:0008006" key="4">
    <source>
        <dbReference type="Google" id="ProtNLM"/>
    </source>
</evidence>